<sequence length="73" mass="7932">LHFDGDRSECSSSNTARHVQIHTTASPRTRIVATLYHFPIHESDSSKEIMAASYSNSCGGSSKCCGSAKRTEK</sequence>
<feature type="non-terminal residue" evidence="2">
    <location>
        <position position="1"/>
    </location>
</feature>
<evidence type="ECO:0000256" key="1">
    <source>
        <dbReference type="SAM" id="MobiDB-lite"/>
    </source>
</evidence>
<reference evidence="2" key="1">
    <citation type="submission" date="2023-10" db="EMBL/GenBank/DDBJ databases">
        <title>Genome assembly of Pristionchus species.</title>
        <authorList>
            <person name="Yoshida K."/>
            <person name="Sommer R.J."/>
        </authorList>
    </citation>
    <scope>NUCLEOTIDE SEQUENCE</scope>
    <source>
        <strain evidence="2">RS0144</strain>
    </source>
</reference>
<organism evidence="2 3">
    <name type="scientific">Pristionchus entomophagus</name>
    <dbReference type="NCBI Taxonomy" id="358040"/>
    <lineage>
        <taxon>Eukaryota</taxon>
        <taxon>Metazoa</taxon>
        <taxon>Ecdysozoa</taxon>
        <taxon>Nematoda</taxon>
        <taxon>Chromadorea</taxon>
        <taxon>Rhabditida</taxon>
        <taxon>Rhabditina</taxon>
        <taxon>Diplogasteromorpha</taxon>
        <taxon>Diplogasteroidea</taxon>
        <taxon>Neodiplogasteridae</taxon>
        <taxon>Pristionchus</taxon>
    </lineage>
</organism>
<feature type="compositionally biased region" description="Polar residues" evidence="1">
    <location>
        <begin position="10"/>
        <end position="22"/>
    </location>
</feature>
<dbReference type="Proteomes" id="UP001432027">
    <property type="component" value="Unassembled WGS sequence"/>
</dbReference>
<keyword evidence="3" id="KW-1185">Reference proteome</keyword>
<gene>
    <name evidence="2" type="ORF">PENTCL1PPCAC_13913</name>
</gene>
<comment type="caution">
    <text evidence="2">The sequence shown here is derived from an EMBL/GenBank/DDBJ whole genome shotgun (WGS) entry which is preliminary data.</text>
</comment>
<feature type="non-terminal residue" evidence="2">
    <location>
        <position position="73"/>
    </location>
</feature>
<evidence type="ECO:0000313" key="3">
    <source>
        <dbReference type="Proteomes" id="UP001432027"/>
    </source>
</evidence>
<protein>
    <submittedName>
        <fullName evidence="2">Uncharacterized protein</fullName>
    </submittedName>
</protein>
<accession>A0AAV5TF25</accession>
<feature type="region of interest" description="Disordered" evidence="1">
    <location>
        <begin position="1"/>
        <end position="22"/>
    </location>
</feature>
<dbReference type="AlphaFoldDB" id="A0AAV5TF25"/>
<evidence type="ECO:0000313" key="2">
    <source>
        <dbReference type="EMBL" id="GMS91738.1"/>
    </source>
</evidence>
<dbReference type="EMBL" id="BTSX01000004">
    <property type="protein sequence ID" value="GMS91738.1"/>
    <property type="molecule type" value="Genomic_DNA"/>
</dbReference>
<proteinExistence type="predicted"/>
<name>A0AAV5TF25_9BILA</name>